<dbReference type="InterPro" id="IPR036249">
    <property type="entry name" value="Thioredoxin-like_sf"/>
</dbReference>
<sequence>MAAVVLVAGLTQGIGVLPSPSLPPHLRVCTGKTCRADGSALVLRRFEQLACELGGFEAAGCSCLGQCGNGPNVVALTCGAGEPRRFVGVRKAATIAAVLEVALGIDVPEPLVELQATASRARRLASQGLLAEAARAYDDGLRAAGGYSSLRAELQAGMQELRERMRTTD</sequence>
<dbReference type="CDD" id="cd02980">
    <property type="entry name" value="TRX_Fd_family"/>
    <property type="match status" value="1"/>
</dbReference>
<name>A0A8J5XB49_DIALT</name>
<evidence type="ECO:0000313" key="2">
    <source>
        <dbReference type="Proteomes" id="UP000751190"/>
    </source>
</evidence>
<protein>
    <recommendedName>
        <fullName evidence="3">DUF1636 domain-containing protein</fullName>
    </recommendedName>
</protein>
<keyword evidence="2" id="KW-1185">Reference proteome</keyword>
<dbReference type="PANTHER" id="PTHR47682">
    <property type="entry name" value="TETRATRICOPEPTIDE REPEAT (TPR)-CONTAINING PROTEIN"/>
    <property type="match status" value="1"/>
</dbReference>
<dbReference type="EMBL" id="JAGTXO010000072">
    <property type="protein sequence ID" value="KAG8457382.1"/>
    <property type="molecule type" value="Genomic_DNA"/>
</dbReference>
<reference evidence="1" key="1">
    <citation type="submission" date="2021-05" db="EMBL/GenBank/DDBJ databases">
        <title>The genome of the haptophyte Pavlova lutheri (Diacronema luteri, Pavlovales) - a model for lipid biosynthesis in eukaryotic algae.</title>
        <authorList>
            <person name="Hulatt C.J."/>
            <person name="Posewitz M.C."/>
        </authorList>
    </citation>
    <scope>NUCLEOTIDE SEQUENCE</scope>
    <source>
        <strain evidence="1">NIVA-4/92</strain>
    </source>
</reference>
<dbReference type="Gene3D" id="3.40.30.10">
    <property type="entry name" value="Glutaredoxin"/>
    <property type="match status" value="1"/>
</dbReference>
<organism evidence="1 2">
    <name type="scientific">Diacronema lutheri</name>
    <name type="common">Unicellular marine alga</name>
    <name type="synonym">Monochrysis lutheri</name>
    <dbReference type="NCBI Taxonomy" id="2081491"/>
    <lineage>
        <taxon>Eukaryota</taxon>
        <taxon>Haptista</taxon>
        <taxon>Haptophyta</taxon>
        <taxon>Pavlovophyceae</taxon>
        <taxon>Pavlovales</taxon>
        <taxon>Pavlovaceae</taxon>
        <taxon>Diacronema</taxon>
    </lineage>
</organism>
<evidence type="ECO:0008006" key="3">
    <source>
        <dbReference type="Google" id="ProtNLM"/>
    </source>
</evidence>
<proteinExistence type="predicted"/>
<comment type="caution">
    <text evidence="1">The sequence shown here is derived from an EMBL/GenBank/DDBJ whole genome shotgun (WGS) entry which is preliminary data.</text>
</comment>
<dbReference type="PANTHER" id="PTHR47682:SF1">
    <property type="entry name" value="TETRATRICOPEPTIDE REPEAT (TPR)-CONTAINING PROTEIN"/>
    <property type="match status" value="1"/>
</dbReference>
<dbReference type="OrthoDB" id="2423701at2759"/>
<dbReference type="Proteomes" id="UP000751190">
    <property type="component" value="Unassembled WGS sequence"/>
</dbReference>
<dbReference type="AlphaFoldDB" id="A0A8J5XB49"/>
<gene>
    <name evidence="1" type="ORF">KFE25_005063</name>
</gene>
<accession>A0A8J5XB49</accession>
<evidence type="ECO:0000313" key="1">
    <source>
        <dbReference type="EMBL" id="KAG8457382.1"/>
    </source>
</evidence>
<dbReference type="SUPFAM" id="SSF52833">
    <property type="entry name" value="Thioredoxin-like"/>
    <property type="match status" value="1"/>
</dbReference>